<reference evidence="6" key="1">
    <citation type="submission" date="2018-12" db="EMBL/GenBank/DDBJ databases">
        <title>Tengunoibacter tsumagoiensis gen. nov., sp. nov., Dictyobacter kobayashii sp. nov., D. alpinus sp. nov., and D. joshuensis sp. nov. and description of Dictyobacteraceae fam. nov. within the order Ktedonobacterales isolated from Tengu-no-mugimeshi.</title>
        <authorList>
            <person name="Wang C.M."/>
            <person name="Zheng Y."/>
            <person name="Sakai Y."/>
            <person name="Toyoda A."/>
            <person name="Minakuchi Y."/>
            <person name="Abe K."/>
            <person name="Yokota A."/>
            <person name="Yabe S."/>
        </authorList>
    </citation>
    <scope>NUCLEOTIDE SEQUENCE [LARGE SCALE GENOMIC DNA]</scope>
    <source>
        <strain evidence="6">S-27</strain>
    </source>
</reference>
<protein>
    <submittedName>
        <fullName evidence="5">Transcriptional regulator</fullName>
    </submittedName>
</protein>
<dbReference type="Proteomes" id="UP000287224">
    <property type="component" value="Unassembled WGS sequence"/>
</dbReference>
<keyword evidence="6" id="KW-1185">Reference proteome</keyword>
<feature type="domain" description="HTH hxlR-type" evidence="4">
    <location>
        <begin position="17"/>
        <end position="109"/>
    </location>
</feature>
<comment type="caution">
    <text evidence="5">The sequence shown here is derived from an EMBL/GenBank/DDBJ whole genome shotgun (WGS) entry which is preliminary data.</text>
</comment>
<evidence type="ECO:0000256" key="1">
    <source>
        <dbReference type="ARBA" id="ARBA00023015"/>
    </source>
</evidence>
<dbReference type="PANTHER" id="PTHR33204:SF37">
    <property type="entry name" value="HTH-TYPE TRANSCRIPTIONAL REGULATOR YODB"/>
    <property type="match status" value="1"/>
</dbReference>
<dbReference type="GO" id="GO:0003677">
    <property type="term" value="F:DNA binding"/>
    <property type="evidence" value="ECO:0007669"/>
    <property type="project" value="UniProtKB-KW"/>
</dbReference>
<dbReference type="AlphaFoldDB" id="A0A401ZLN9"/>
<dbReference type="SUPFAM" id="SSF46785">
    <property type="entry name" value="Winged helix' DNA-binding domain"/>
    <property type="match status" value="1"/>
</dbReference>
<dbReference type="CDD" id="cd00090">
    <property type="entry name" value="HTH_ARSR"/>
    <property type="match status" value="1"/>
</dbReference>
<dbReference type="InterPro" id="IPR002577">
    <property type="entry name" value="HTH_HxlR"/>
</dbReference>
<dbReference type="PROSITE" id="PS51118">
    <property type="entry name" value="HTH_HXLR"/>
    <property type="match status" value="1"/>
</dbReference>
<dbReference type="Pfam" id="PF01638">
    <property type="entry name" value="HxlR"/>
    <property type="match status" value="1"/>
</dbReference>
<evidence type="ECO:0000256" key="3">
    <source>
        <dbReference type="ARBA" id="ARBA00023163"/>
    </source>
</evidence>
<keyword evidence="1" id="KW-0805">Transcription regulation</keyword>
<dbReference type="Gene3D" id="1.10.10.10">
    <property type="entry name" value="Winged helix-like DNA-binding domain superfamily/Winged helix DNA-binding domain"/>
    <property type="match status" value="1"/>
</dbReference>
<evidence type="ECO:0000259" key="4">
    <source>
        <dbReference type="PROSITE" id="PS51118"/>
    </source>
</evidence>
<evidence type="ECO:0000256" key="2">
    <source>
        <dbReference type="ARBA" id="ARBA00023125"/>
    </source>
</evidence>
<evidence type="ECO:0000313" key="5">
    <source>
        <dbReference type="EMBL" id="GCE07799.1"/>
    </source>
</evidence>
<accession>A0A401ZLN9</accession>
<dbReference type="RefSeq" id="WP_126599881.1">
    <property type="nucleotide sequence ID" value="NZ_BIFQ01000002.1"/>
</dbReference>
<dbReference type="InterPro" id="IPR036390">
    <property type="entry name" value="WH_DNA-bd_sf"/>
</dbReference>
<keyword evidence="2" id="KW-0238">DNA-binding</keyword>
<organism evidence="5 6">
    <name type="scientific">Dictyobacter aurantiacus</name>
    <dbReference type="NCBI Taxonomy" id="1936993"/>
    <lineage>
        <taxon>Bacteria</taxon>
        <taxon>Bacillati</taxon>
        <taxon>Chloroflexota</taxon>
        <taxon>Ktedonobacteria</taxon>
        <taxon>Ktedonobacterales</taxon>
        <taxon>Dictyobacteraceae</taxon>
        <taxon>Dictyobacter</taxon>
    </lineage>
</organism>
<proteinExistence type="predicted"/>
<dbReference type="OrthoDB" id="8904061at2"/>
<sequence length="115" mass="13064">MTLPKPGKPVWGSWTGRPIMALLDLLGRRWALRILWELQDGSAGFRALQDRCDAMSPSVLSQRLSELQEAGIVQQNEQADYTLTQEGAILLHSLAPLNDWALRWAERERVPQDEQ</sequence>
<dbReference type="PANTHER" id="PTHR33204">
    <property type="entry name" value="TRANSCRIPTIONAL REGULATOR, MARR FAMILY"/>
    <property type="match status" value="1"/>
</dbReference>
<gene>
    <name evidence="5" type="ORF">KDAU_51280</name>
</gene>
<dbReference type="InterPro" id="IPR011991">
    <property type="entry name" value="ArsR-like_HTH"/>
</dbReference>
<name>A0A401ZLN9_9CHLR</name>
<keyword evidence="3" id="KW-0804">Transcription</keyword>
<dbReference type="EMBL" id="BIFQ01000002">
    <property type="protein sequence ID" value="GCE07799.1"/>
    <property type="molecule type" value="Genomic_DNA"/>
</dbReference>
<dbReference type="InterPro" id="IPR036388">
    <property type="entry name" value="WH-like_DNA-bd_sf"/>
</dbReference>
<evidence type="ECO:0000313" key="6">
    <source>
        <dbReference type="Proteomes" id="UP000287224"/>
    </source>
</evidence>